<dbReference type="PROSITE" id="PS50111">
    <property type="entry name" value="CHEMOTAXIS_TRANSDUC_2"/>
    <property type="match status" value="1"/>
</dbReference>
<dbReference type="GO" id="GO:0007165">
    <property type="term" value="P:signal transduction"/>
    <property type="evidence" value="ECO:0007669"/>
    <property type="project" value="UniProtKB-KW"/>
</dbReference>
<dbReference type="InterPro" id="IPR004089">
    <property type="entry name" value="MCPsignal_dom"/>
</dbReference>
<evidence type="ECO:0000313" key="8">
    <source>
        <dbReference type="EMBL" id="XBT95736.1"/>
    </source>
</evidence>
<feature type="domain" description="HAMP" evidence="7">
    <location>
        <begin position="524"/>
        <end position="576"/>
    </location>
</feature>
<dbReference type="Gene3D" id="1.10.8.500">
    <property type="entry name" value="HAMP domain in histidine kinase"/>
    <property type="match status" value="1"/>
</dbReference>
<evidence type="ECO:0000256" key="1">
    <source>
        <dbReference type="ARBA" id="ARBA00004370"/>
    </source>
</evidence>
<accession>A0AAU7RZW4</accession>
<feature type="transmembrane region" description="Helical" evidence="5">
    <location>
        <begin position="424"/>
        <end position="445"/>
    </location>
</feature>
<gene>
    <name evidence="8" type="ORF">ABM479_27805</name>
</gene>
<dbReference type="Gene3D" id="1.10.287.950">
    <property type="entry name" value="Methyl-accepting chemotaxis protein"/>
    <property type="match status" value="1"/>
</dbReference>
<geneLocation type="plasmid" evidence="8">
    <name>unnamed1</name>
</geneLocation>
<sequence>MLGKLLSRVRIQTQVMLFIAPFILSIMAVGATGFYASSLLQGRMDISNSVLQSLSGFRDLSAAMAEFLANATQENRDAVNRELANQHTLLNSGLDRLGSDNNSRKTLEGALSSIDGISTRMDLLWQLQEKRSSLLADLQKTLSIVVSSQMDIVEGAKVLQRTADTQEDEARNMLGDAQRISDFVTSVQVLNQKLQSADAPGIDQPGIESVTRLQPTLGMALGSDAPQAKQAMDDGIASLKHIAEVKSQTAEDVATFRNSTNEIVKRLPELEAVAGRRVKDAVAKSAEAAKPVERARASQRDGQKLITSGYVIQIVMARLTLAPTDGNLQRLLQEFAAVRKGLDALLSDAGGIAQFDGLKPKLLPALDKMQKDAADLVRISAQRQDEFHAAAADVDRTWSQLTAFADEQRQNAATERTDANSISLGTAILGILIAIFAGIGLTVTLKGPINQITSAMRRLAEGQLETAIVGESRGDEIGDMARALGVFKNNAIAKIEIEQRSEIERSRAEEERHRNDDDRREVERQIDFAVNALAHGLGHLARGDISQTIATPFFGRLEQLRTDFNSSLLRLQETIMQIRSNTRMIEGNAGQMDLSARNLAKRTEQQAVALEEIAAAVEEITTTVRSSAVRADDAHQIIRDTKHVADSSSEVVASAIDAMNKIEGASDEIVRIIDVIDDIAFQTNLLALNAGIEAARAGEAGKGFAVVAQEVRDLAQRSAEAGRQIKQLIGRSRAEIASGARVVLETSQVLETISTRVVSASQQMEVIARSSKEQYSALHEVNSSVNRMDQMTQQNAAMVEETSAATRELAEETKTLLVLVDQFQLPATSELDRAVA</sequence>
<dbReference type="Pfam" id="PF00015">
    <property type="entry name" value="MCPsignal"/>
    <property type="match status" value="1"/>
</dbReference>
<dbReference type="PROSITE" id="PS50885">
    <property type="entry name" value="HAMP"/>
    <property type="match status" value="2"/>
</dbReference>
<evidence type="ECO:0000256" key="2">
    <source>
        <dbReference type="ARBA" id="ARBA00022500"/>
    </source>
</evidence>
<dbReference type="InterPro" id="IPR003660">
    <property type="entry name" value="HAMP_dom"/>
</dbReference>
<feature type="transmembrane region" description="Helical" evidence="5">
    <location>
        <begin position="15"/>
        <end position="36"/>
    </location>
</feature>
<dbReference type="CDD" id="cd06225">
    <property type="entry name" value="HAMP"/>
    <property type="match status" value="1"/>
</dbReference>
<keyword evidence="5" id="KW-0812">Transmembrane</keyword>
<dbReference type="PANTHER" id="PTHR43531">
    <property type="entry name" value="PROTEIN ICFG"/>
    <property type="match status" value="1"/>
</dbReference>
<evidence type="ECO:0000259" key="6">
    <source>
        <dbReference type="PROSITE" id="PS50111"/>
    </source>
</evidence>
<name>A0AAU7RZW4_9HYPH</name>
<keyword evidence="8" id="KW-0614">Plasmid</keyword>
<feature type="domain" description="HAMP" evidence="7">
    <location>
        <begin position="443"/>
        <end position="496"/>
    </location>
</feature>
<comment type="subcellular location">
    <subcellularLocation>
        <location evidence="1">Membrane</location>
    </subcellularLocation>
</comment>
<evidence type="ECO:0000256" key="5">
    <source>
        <dbReference type="SAM" id="Phobius"/>
    </source>
</evidence>
<dbReference type="SMART" id="SM00304">
    <property type="entry name" value="HAMP"/>
    <property type="match status" value="1"/>
</dbReference>
<organism evidence="8">
    <name type="scientific">Rhizobium sp. ZPR3</name>
    <dbReference type="NCBI Taxonomy" id="3158967"/>
    <lineage>
        <taxon>Bacteria</taxon>
        <taxon>Pseudomonadati</taxon>
        <taxon>Pseudomonadota</taxon>
        <taxon>Alphaproteobacteria</taxon>
        <taxon>Hyphomicrobiales</taxon>
        <taxon>Rhizobiaceae</taxon>
        <taxon>Rhizobium/Agrobacterium group</taxon>
        <taxon>Rhizobium</taxon>
    </lineage>
</organism>
<dbReference type="PANTHER" id="PTHR43531:SF11">
    <property type="entry name" value="METHYL-ACCEPTING CHEMOTAXIS PROTEIN 3"/>
    <property type="match status" value="1"/>
</dbReference>
<dbReference type="SMART" id="SM00283">
    <property type="entry name" value="MA"/>
    <property type="match status" value="1"/>
</dbReference>
<dbReference type="SUPFAM" id="SSF158472">
    <property type="entry name" value="HAMP domain-like"/>
    <property type="match status" value="1"/>
</dbReference>
<comment type="similarity">
    <text evidence="3">Belongs to the methyl-accepting chemotaxis (MCP) protein family.</text>
</comment>
<keyword evidence="5" id="KW-1133">Transmembrane helix</keyword>
<dbReference type="GO" id="GO:0016020">
    <property type="term" value="C:membrane"/>
    <property type="evidence" value="ECO:0007669"/>
    <property type="project" value="UniProtKB-SubCell"/>
</dbReference>
<keyword evidence="2" id="KW-0145">Chemotaxis</keyword>
<keyword evidence="5" id="KW-0472">Membrane</keyword>
<dbReference type="SUPFAM" id="SSF58104">
    <property type="entry name" value="Methyl-accepting chemotaxis protein (MCP) signaling domain"/>
    <property type="match status" value="1"/>
</dbReference>
<dbReference type="EMBL" id="CP157961">
    <property type="protein sequence ID" value="XBT95736.1"/>
    <property type="molecule type" value="Genomic_DNA"/>
</dbReference>
<feature type="domain" description="Methyl-accepting transducer" evidence="6">
    <location>
        <begin position="581"/>
        <end position="810"/>
    </location>
</feature>
<dbReference type="InterPro" id="IPR051310">
    <property type="entry name" value="MCP_chemotaxis"/>
</dbReference>
<dbReference type="GO" id="GO:0006935">
    <property type="term" value="P:chemotaxis"/>
    <property type="evidence" value="ECO:0007669"/>
    <property type="project" value="UniProtKB-KW"/>
</dbReference>
<dbReference type="RefSeq" id="WP_174180780.1">
    <property type="nucleotide sequence ID" value="NZ_CP157961.1"/>
</dbReference>
<reference evidence="8" key="1">
    <citation type="submission" date="2024-06" db="EMBL/GenBank/DDBJ databases">
        <authorList>
            <person name="Li T."/>
            <person name="Gao R."/>
        </authorList>
    </citation>
    <scope>NUCLEOTIDE SEQUENCE</scope>
    <source>
        <strain evidence="8">ZPR3</strain>
        <plasmid evidence="8">unnamed1</plasmid>
    </source>
</reference>
<dbReference type="FunFam" id="1.10.287.950:FF:000001">
    <property type="entry name" value="Methyl-accepting chemotaxis sensory transducer"/>
    <property type="match status" value="1"/>
</dbReference>
<evidence type="ECO:0000259" key="7">
    <source>
        <dbReference type="PROSITE" id="PS50885"/>
    </source>
</evidence>
<protein>
    <submittedName>
        <fullName evidence="8">Methyl-accepting chemotaxis protein</fullName>
    </submittedName>
</protein>
<dbReference type="CDD" id="cd11386">
    <property type="entry name" value="MCP_signal"/>
    <property type="match status" value="1"/>
</dbReference>
<evidence type="ECO:0000256" key="4">
    <source>
        <dbReference type="PROSITE-ProRule" id="PRU00284"/>
    </source>
</evidence>
<evidence type="ECO:0000256" key="3">
    <source>
        <dbReference type="ARBA" id="ARBA00029447"/>
    </source>
</evidence>
<proteinExistence type="inferred from homology"/>
<keyword evidence="4" id="KW-0807">Transducer</keyword>
<dbReference type="AlphaFoldDB" id="A0AAU7RZW4"/>
<dbReference type="Pfam" id="PF00672">
    <property type="entry name" value="HAMP"/>
    <property type="match status" value="1"/>
</dbReference>